<gene>
    <name evidence="1" type="ORF">NCTC13063_00073</name>
</gene>
<comment type="caution">
    <text evidence="1">The sequence shown here is derived from an EMBL/GenBank/DDBJ whole genome shotgun (WGS) entry which is preliminary data.</text>
</comment>
<reference evidence="1 2" key="1">
    <citation type="submission" date="2018-06" db="EMBL/GenBank/DDBJ databases">
        <authorList>
            <consortium name="Pathogen Informatics"/>
            <person name="Doyle S."/>
        </authorList>
    </citation>
    <scope>NUCLEOTIDE SEQUENCE [LARGE SCALE GENOMIC DNA]</scope>
    <source>
        <strain evidence="1 2">NCTC13063</strain>
    </source>
</reference>
<evidence type="ECO:0000313" key="1">
    <source>
        <dbReference type="EMBL" id="SUB78827.1"/>
    </source>
</evidence>
<dbReference type="AlphaFoldDB" id="A0AAQ1UFT2"/>
<proteinExistence type="predicted"/>
<dbReference type="EMBL" id="UGTJ01000001">
    <property type="protein sequence ID" value="SUB78827.1"/>
    <property type="molecule type" value="Genomic_DNA"/>
</dbReference>
<protein>
    <submittedName>
        <fullName evidence="1">Uncharacterized protein</fullName>
    </submittedName>
</protein>
<evidence type="ECO:0000313" key="2">
    <source>
        <dbReference type="Proteomes" id="UP000255283"/>
    </source>
</evidence>
<name>A0AAQ1UFT2_9BACT</name>
<dbReference type="Proteomes" id="UP000255283">
    <property type="component" value="Unassembled WGS sequence"/>
</dbReference>
<sequence length="80" mass="9352">MPQHRLYTYEFTVTKDKPYLWLYLESDAPKKTLPWIIKMKGVRLLKITESESVIRQTVDDIVLDADKVKIVNKGKLAALF</sequence>
<organism evidence="1 2">
    <name type="scientific">Segatella buccae</name>
    <dbReference type="NCBI Taxonomy" id="28126"/>
    <lineage>
        <taxon>Bacteria</taxon>
        <taxon>Pseudomonadati</taxon>
        <taxon>Bacteroidota</taxon>
        <taxon>Bacteroidia</taxon>
        <taxon>Bacteroidales</taxon>
        <taxon>Prevotellaceae</taxon>
        <taxon>Segatella</taxon>
    </lineage>
</organism>
<accession>A0AAQ1UFT2</accession>